<dbReference type="InterPro" id="IPR011716">
    <property type="entry name" value="TPR-3"/>
</dbReference>
<reference evidence="2 3" key="1">
    <citation type="submission" date="2019-10" db="EMBL/GenBank/DDBJ databases">
        <title>Complete genome sequence of Vibrio sp. strain THAF100, isolated from non-filtered water from the water column of tank 6 of a marine aquarium containing stony-coral fragments. Water maintained at 26 degree C.</title>
        <authorList>
            <person name="Ruckert C."/>
            <person name="Franco A."/>
            <person name="Kalinowski J."/>
            <person name="Glaeser S."/>
        </authorList>
    </citation>
    <scope>NUCLEOTIDE SEQUENCE [LARGE SCALE GENOMIC DNA]</scope>
    <source>
        <strain evidence="2 3">THAF100</strain>
    </source>
</reference>
<accession>A0A5P9CJQ1</accession>
<evidence type="ECO:0000313" key="3">
    <source>
        <dbReference type="Proteomes" id="UP000326936"/>
    </source>
</evidence>
<dbReference type="SUPFAM" id="SSF48452">
    <property type="entry name" value="TPR-like"/>
    <property type="match status" value="1"/>
</dbReference>
<evidence type="ECO:0000313" key="2">
    <source>
        <dbReference type="EMBL" id="QFT26241.1"/>
    </source>
</evidence>
<dbReference type="InterPro" id="IPR005415">
    <property type="entry name" value="T3SS_Ca_resp_chp_LcrH/SycD"/>
</dbReference>
<dbReference type="InterPro" id="IPR011990">
    <property type="entry name" value="TPR-like_helical_dom_sf"/>
</dbReference>
<organism evidence="2 3">
    <name type="scientific">Vibrio aquimaris</name>
    <dbReference type="NCBI Taxonomy" id="2587862"/>
    <lineage>
        <taxon>Bacteria</taxon>
        <taxon>Pseudomonadati</taxon>
        <taxon>Pseudomonadota</taxon>
        <taxon>Gammaproteobacteria</taxon>
        <taxon>Vibrionales</taxon>
        <taxon>Vibrionaceae</taxon>
        <taxon>Vibrio</taxon>
    </lineage>
</organism>
<name>A0A5P9CJQ1_9VIBR</name>
<dbReference type="KEGG" id="vaq:FIV01_07355"/>
<dbReference type="AlphaFoldDB" id="A0A5P9CJQ1"/>
<dbReference type="Proteomes" id="UP000326936">
    <property type="component" value="Chromosome"/>
</dbReference>
<sequence length="172" mass="19209">MVLSKQNGNSMMNTDAFSIDADQIKKSIESVINGHQTLAQLNNIDEGTLVHTYQGALEEYHSGNMAEAMTHFTYLVMNNPWRREYLFGLASTLHALGQFEDALIFYGYATLMDACDAGVTFRIGQCYLSIDKSNEALDALRTSVTQSFLSPEQPEIRQLALSLLDEINQCNL</sequence>
<dbReference type="Pfam" id="PF07720">
    <property type="entry name" value="TPR_3"/>
    <property type="match status" value="1"/>
</dbReference>
<dbReference type="Gene3D" id="1.25.40.10">
    <property type="entry name" value="Tetratricopeptide repeat domain"/>
    <property type="match status" value="1"/>
</dbReference>
<protein>
    <submittedName>
        <fullName evidence="2">Chaperone protein IpgC</fullName>
    </submittedName>
</protein>
<comment type="similarity">
    <text evidence="1">Belongs to the LcrH/SycD chaperone family.</text>
</comment>
<dbReference type="PRINTS" id="PR01595">
    <property type="entry name" value="SYCDCHAPRONE"/>
</dbReference>
<proteinExistence type="inferred from homology"/>
<keyword evidence="3" id="KW-1185">Reference proteome</keyword>
<gene>
    <name evidence="2" type="primary">ipgC</name>
    <name evidence="2" type="ORF">FIV01_07355</name>
</gene>
<evidence type="ECO:0000256" key="1">
    <source>
        <dbReference type="ARBA" id="ARBA00010244"/>
    </source>
</evidence>
<dbReference type="EMBL" id="CP045350">
    <property type="protein sequence ID" value="QFT26241.1"/>
    <property type="molecule type" value="Genomic_DNA"/>
</dbReference>